<dbReference type="InterPro" id="IPR036249">
    <property type="entry name" value="Thioredoxin-like_sf"/>
</dbReference>
<proteinExistence type="predicted"/>
<gene>
    <name evidence="2" type="ORF">D5H75_15340</name>
</gene>
<comment type="caution">
    <text evidence="2">The sequence shown here is derived from an EMBL/GenBank/DDBJ whole genome shotgun (WGS) entry which is preliminary data.</text>
</comment>
<dbReference type="InterPro" id="IPR013766">
    <property type="entry name" value="Thioredoxin_domain"/>
</dbReference>
<protein>
    <submittedName>
        <fullName evidence="2">Peroxiredoxin</fullName>
    </submittedName>
</protein>
<evidence type="ECO:0000313" key="2">
    <source>
        <dbReference type="EMBL" id="RJL32827.1"/>
    </source>
</evidence>
<dbReference type="AlphaFoldDB" id="A0A3A4AX04"/>
<name>A0A3A4AX04_9ACTN</name>
<dbReference type="EMBL" id="QZEY01000004">
    <property type="protein sequence ID" value="RJL32827.1"/>
    <property type="molecule type" value="Genomic_DNA"/>
</dbReference>
<evidence type="ECO:0000259" key="1">
    <source>
        <dbReference type="PROSITE" id="PS51352"/>
    </source>
</evidence>
<keyword evidence="3" id="KW-1185">Reference proteome</keyword>
<dbReference type="Pfam" id="PF00578">
    <property type="entry name" value="AhpC-TSA"/>
    <property type="match status" value="1"/>
</dbReference>
<organism evidence="2 3">
    <name type="scientific">Bailinhaonella thermotolerans</name>
    <dbReference type="NCBI Taxonomy" id="1070861"/>
    <lineage>
        <taxon>Bacteria</taxon>
        <taxon>Bacillati</taxon>
        <taxon>Actinomycetota</taxon>
        <taxon>Actinomycetes</taxon>
        <taxon>Streptosporangiales</taxon>
        <taxon>Streptosporangiaceae</taxon>
        <taxon>Bailinhaonella</taxon>
    </lineage>
</organism>
<dbReference type="SUPFAM" id="SSF52833">
    <property type="entry name" value="Thioredoxin-like"/>
    <property type="match status" value="1"/>
</dbReference>
<dbReference type="GO" id="GO:0016491">
    <property type="term" value="F:oxidoreductase activity"/>
    <property type="evidence" value="ECO:0007669"/>
    <property type="project" value="InterPro"/>
</dbReference>
<feature type="domain" description="Thioredoxin" evidence="1">
    <location>
        <begin position="2"/>
        <end position="149"/>
    </location>
</feature>
<dbReference type="GO" id="GO:0016209">
    <property type="term" value="F:antioxidant activity"/>
    <property type="evidence" value="ECO:0007669"/>
    <property type="project" value="InterPro"/>
</dbReference>
<reference evidence="2 3" key="1">
    <citation type="submission" date="2018-09" db="EMBL/GenBank/DDBJ databases">
        <title>YIM 75507 draft genome.</title>
        <authorList>
            <person name="Tang S."/>
            <person name="Feng Y."/>
        </authorList>
    </citation>
    <scope>NUCLEOTIDE SEQUENCE [LARGE SCALE GENOMIC DNA]</scope>
    <source>
        <strain evidence="2 3">YIM 75507</strain>
    </source>
</reference>
<dbReference type="Gene3D" id="3.40.30.10">
    <property type="entry name" value="Glutaredoxin"/>
    <property type="match status" value="1"/>
</dbReference>
<dbReference type="RefSeq" id="WP_119927077.1">
    <property type="nucleotide sequence ID" value="NZ_QZEY01000004.1"/>
</dbReference>
<evidence type="ECO:0000313" key="3">
    <source>
        <dbReference type="Proteomes" id="UP000265768"/>
    </source>
</evidence>
<dbReference type="Proteomes" id="UP000265768">
    <property type="component" value="Unassembled WGS sequence"/>
</dbReference>
<dbReference type="OrthoDB" id="9809746at2"/>
<sequence length="151" mass="15752">MLEIGSPAPDVVLEDTDGLAVRLPEPQGAVLVYLMRSASCPVCGRHVRDLVRRRNEFAAAGVRVLVAVPEDRDTAAAWKAGRGIPFPVLAGGAAHEVMGLGRKAFGSLRRSGSVLIDARGVVRHAHGATLPTAAYDRKGIEAAVRSLGGPG</sequence>
<accession>A0A3A4AX04</accession>
<dbReference type="InterPro" id="IPR000866">
    <property type="entry name" value="AhpC/TSA"/>
</dbReference>
<dbReference type="PROSITE" id="PS51352">
    <property type="entry name" value="THIOREDOXIN_2"/>
    <property type="match status" value="1"/>
</dbReference>